<dbReference type="RefSeq" id="WP_310549015.1">
    <property type="nucleotide sequence ID" value="NZ_JAVKGR010000015.1"/>
</dbReference>
<comment type="caution">
    <text evidence="1">The sequence shown here is derived from an EMBL/GenBank/DDBJ whole genome shotgun (WGS) entry which is preliminary data.</text>
</comment>
<gene>
    <name evidence="1" type="ORF">RIL96_10700</name>
</gene>
<proteinExistence type="predicted"/>
<name>A0ABU2DU45_9MICC</name>
<sequence length="78" mass="9030">MSASLPLHSHNPHPTVVERLAQHLGHALIRWSQRTAAARRARALDRVSERAQQLRRHHEAELRRQDAVLGYLQGPRQY</sequence>
<evidence type="ECO:0000313" key="1">
    <source>
        <dbReference type="EMBL" id="MDR8020032.1"/>
    </source>
</evidence>
<dbReference type="EMBL" id="JAVKGR010000015">
    <property type="protein sequence ID" value="MDR8020032.1"/>
    <property type="molecule type" value="Genomic_DNA"/>
</dbReference>
<keyword evidence="2" id="KW-1185">Reference proteome</keyword>
<reference evidence="1 2" key="1">
    <citation type="submission" date="2023-09" db="EMBL/GenBank/DDBJ databases">
        <title>Description of three actinobacteria isolated from air of manufacturing shop in a pharmaceutical factory.</title>
        <authorList>
            <person name="Zhang D.-F."/>
        </authorList>
    </citation>
    <scope>NUCLEOTIDE SEQUENCE [LARGE SCALE GENOMIC DNA]</scope>
    <source>
        <strain evidence="1 2">LY-0111</strain>
    </source>
</reference>
<evidence type="ECO:0000313" key="2">
    <source>
        <dbReference type="Proteomes" id="UP001251870"/>
    </source>
</evidence>
<organism evidence="1 2">
    <name type="scientific">Nesterenkonia aerolata</name>
    <dbReference type="NCBI Taxonomy" id="3074079"/>
    <lineage>
        <taxon>Bacteria</taxon>
        <taxon>Bacillati</taxon>
        <taxon>Actinomycetota</taxon>
        <taxon>Actinomycetes</taxon>
        <taxon>Micrococcales</taxon>
        <taxon>Micrococcaceae</taxon>
        <taxon>Nesterenkonia</taxon>
    </lineage>
</organism>
<dbReference type="Proteomes" id="UP001251870">
    <property type="component" value="Unassembled WGS sequence"/>
</dbReference>
<protein>
    <submittedName>
        <fullName evidence="1">Uncharacterized protein</fullName>
    </submittedName>
</protein>
<accession>A0ABU2DU45</accession>